<evidence type="ECO:0000256" key="5">
    <source>
        <dbReference type="ARBA" id="ARBA00023274"/>
    </source>
</evidence>
<name>A0ABD6A708_9EURY</name>
<evidence type="ECO:0000256" key="2">
    <source>
        <dbReference type="ARBA" id="ARBA00022730"/>
    </source>
</evidence>
<dbReference type="RefSeq" id="WP_276305399.1">
    <property type="nucleotide sequence ID" value="NZ_CP119992.1"/>
</dbReference>
<dbReference type="Gene3D" id="3.90.105.20">
    <property type="match status" value="1"/>
</dbReference>
<keyword evidence="5 6" id="KW-0687">Ribonucleoprotein</keyword>
<comment type="similarity">
    <text evidence="1 6">Belongs to the universal ribosomal protein uL10 family.</text>
</comment>
<dbReference type="SUPFAM" id="SSF160369">
    <property type="entry name" value="Ribosomal protein L10-like"/>
    <property type="match status" value="1"/>
</dbReference>
<dbReference type="PANTHER" id="PTHR45699">
    <property type="entry name" value="60S ACIDIC RIBOSOMAL PROTEIN P0"/>
    <property type="match status" value="1"/>
</dbReference>
<dbReference type="NCBIfam" id="NF003097">
    <property type="entry name" value="PRK04019.1-4"/>
    <property type="match status" value="1"/>
</dbReference>
<dbReference type="NCBIfam" id="NF003098">
    <property type="entry name" value="PRK04019.1-5"/>
    <property type="match status" value="1"/>
</dbReference>
<evidence type="ECO:0000256" key="6">
    <source>
        <dbReference type="HAMAP-Rule" id="MF_00280"/>
    </source>
</evidence>
<dbReference type="Pfam" id="PF00466">
    <property type="entry name" value="Ribosomal_L10"/>
    <property type="match status" value="1"/>
</dbReference>
<reference evidence="9 10" key="1">
    <citation type="journal article" date="2019" name="Int. J. Syst. Evol. Microbiol.">
        <title>The Global Catalogue of Microorganisms (GCM) 10K type strain sequencing project: providing services to taxonomists for standard genome sequencing and annotation.</title>
        <authorList>
            <consortium name="The Broad Institute Genomics Platform"/>
            <consortium name="The Broad Institute Genome Sequencing Center for Infectious Disease"/>
            <person name="Wu L."/>
            <person name="Ma J."/>
        </authorList>
    </citation>
    <scope>NUCLEOTIDE SEQUENCE [LARGE SCALE GENOMIC DNA]</scope>
    <source>
        <strain evidence="9 10">PSR21</strain>
    </source>
</reference>
<comment type="caution">
    <text evidence="9">The sequence shown here is derived from an EMBL/GenBank/DDBJ whole genome shotgun (WGS) entry which is preliminary data.</text>
</comment>
<feature type="region of interest" description="Disordered" evidence="7">
    <location>
        <begin position="292"/>
        <end position="351"/>
    </location>
</feature>
<dbReference type="CDD" id="cd05795">
    <property type="entry name" value="Ribosomal_P0_L10e"/>
    <property type="match status" value="1"/>
</dbReference>
<feature type="compositionally biased region" description="Acidic residues" evidence="7">
    <location>
        <begin position="308"/>
        <end position="342"/>
    </location>
</feature>
<sequence length="351" mass="37363">MSAEAGSERKTEVIPQWKREEVDDLVETLRSYESVGVVNITGIPSRQLQAMRRDLHGTAELRVSRNTLLVRALEEVDDGLETLTDLVEGQVGVIGTNDNPFGLYKRLEESKTPAPINAGEVAPNDIVIPAGDTGIDPGPFVGELQQVGANARIQDGSIKVLEDSTVLEAGEEVDQTLANVLNELDIEPKEVGLDLRGVYSDGVFFEPEELAIDVAEYRADIESAVAAGRNLSVNAVYPTARTADLLLAKASNEARSLGLFAAIESPDIADDLVAKADAQMRALAAVIDDEEALPEELRGTEIAAPGAEDAETAEEDAEEESTDDQEAEADDTDADDDEDGDGGDALGAMFG</sequence>
<accession>A0ABD6A708</accession>
<dbReference type="EMBL" id="JBHTBF010000001">
    <property type="protein sequence ID" value="MFC7315998.1"/>
    <property type="molecule type" value="Genomic_DNA"/>
</dbReference>
<dbReference type="PANTHER" id="PTHR45699:SF3">
    <property type="entry name" value="LARGE RIBOSOMAL SUBUNIT PROTEIN UL10"/>
    <property type="match status" value="1"/>
</dbReference>
<evidence type="ECO:0000256" key="4">
    <source>
        <dbReference type="ARBA" id="ARBA00022980"/>
    </source>
</evidence>
<dbReference type="GO" id="GO:0070180">
    <property type="term" value="F:large ribosomal subunit rRNA binding"/>
    <property type="evidence" value="ECO:0007669"/>
    <property type="project" value="UniProtKB-UniRule"/>
</dbReference>
<evidence type="ECO:0000313" key="9">
    <source>
        <dbReference type="EMBL" id="MFC7315998.1"/>
    </source>
</evidence>
<proteinExistence type="inferred from homology"/>
<evidence type="ECO:0000256" key="1">
    <source>
        <dbReference type="ARBA" id="ARBA00008889"/>
    </source>
</evidence>
<dbReference type="AlphaFoldDB" id="A0ABD6A708"/>
<dbReference type="InterPro" id="IPR050323">
    <property type="entry name" value="Ribosomal_protein_uL10"/>
</dbReference>
<keyword evidence="2 6" id="KW-0699">rRNA-binding</keyword>
<evidence type="ECO:0000313" key="10">
    <source>
        <dbReference type="Proteomes" id="UP001596547"/>
    </source>
</evidence>
<protein>
    <recommendedName>
        <fullName evidence="6">Large ribosomal subunit protein uL10</fullName>
    </recommendedName>
    <alternativeName>
        <fullName evidence="6">Acidic ribosomal protein P0 homolog</fullName>
    </alternativeName>
</protein>
<keyword evidence="3 6" id="KW-0694">RNA-binding</keyword>
<dbReference type="GeneID" id="79314978"/>
<keyword evidence="10" id="KW-1185">Reference proteome</keyword>
<comment type="subunit">
    <text evidence="6">Part of the 50S ribosomal subunit. Forms part of the ribosomal stalk which helps the ribosome interact with GTP-bound translation factors. Forms a heptameric L10(L12)2(L12)2(L12)2 complex, where L10 forms an elongated spine to which the L12 dimers bind in a sequential fashion.</text>
</comment>
<dbReference type="FunFam" id="3.90.105.20:FF:000001">
    <property type="entry name" value="60S acidic ribosomal protein P0"/>
    <property type="match status" value="1"/>
</dbReference>
<evidence type="ECO:0000256" key="3">
    <source>
        <dbReference type="ARBA" id="ARBA00022884"/>
    </source>
</evidence>
<gene>
    <name evidence="6" type="primary">rpl10</name>
    <name evidence="6" type="synonym">rplP0</name>
    <name evidence="9" type="ORF">ACFQPE_04210</name>
</gene>
<organism evidence="9 10">
    <name type="scientific">Halomarina halobia</name>
    <dbReference type="NCBI Taxonomy" id="3033386"/>
    <lineage>
        <taxon>Archaea</taxon>
        <taxon>Methanobacteriati</taxon>
        <taxon>Methanobacteriota</taxon>
        <taxon>Stenosarchaea group</taxon>
        <taxon>Halobacteria</taxon>
        <taxon>Halobacteriales</taxon>
        <taxon>Natronomonadaceae</taxon>
        <taxon>Halomarina</taxon>
    </lineage>
</organism>
<dbReference type="Gene3D" id="3.30.70.1730">
    <property type="match status" value="1"/>
</dbReference>
<evidence type="ECO:0000259" key="8">
    <source>
        <dbReference type="Pfam" id="PF17777"/>
    </source>
</evidence>
<evidence type="ECO:0000256" key="7">
    <source>
        <dbReference type="SAM" id="MobiDB-lite"/>
    </source>
</evidence>
<dbReference type="GO" id="GO:0006412">
    <property type="term" value="P:translation"/>
    <property type="evidence" value="ECO:0007669"/>
    <property type="project" value="UniProtKB-UniRule"/>
</dbReference>
<dbReference type="InterPro" id="IPR040637">
    <property type="entry name" value="Ribosomal_uL10-like_insert"/>
</dbReference>
<dbReference type="Pfam" id="PF17777">
    <property type="entry name" value="RL10P_insert"/>
    <property type="match status" value="1"/>
</dbReference>
<comment type="function">
    <text evidence="6">Forms part of the ribosomal stalk, playing a central role in the interaction of the ribosome with GTP-bound translation factors.</text>
</comment>
<dbReference type="InterPro" id="IPR043141">
    <property type="entry name" value="Ribosomal_uL10-like_sf"/>
</dbReference>
<feature type="domain" description="Large ribosomal subunit protein uL10-like insertion" evidence="8">
    <location>
        <begin position="118"/>
        <end position="186"/>
    </location>
</feature>
<dbReference type="Gene3D" id="6.10.140.760">
    <property type="match status" value="1"/>
</dbReference>
<dbReference type="InterPro" id="IPR043164">
    <property type="entry name" value="Ribosomal_uL10-like_insert_sf"/>
</dbReference>
<dbReference type="GO" id="GO:0005840">
    <property type="term" value="C:ribosome"/>
    <property type="evidence" value="ECO:0007669"/>
    <property type="project" value="UniProtKB-KW"/>
</dbReference>
<dbReference type="InterPro" id="IPR001790">
    <property type="entry name" value="Ribosomal_uL10"/>
</dbReference>
<keyword evidence="4 6" id="KW-0689">Ribosomal protein</keyword>
<dbReference type="Proteomes" id="UP001596547">
    <property type="component" value="Unassembled WGS sequence"/>
</dbReference>
<dbReference type="GO" id="GO:1990904">
    <property type="term" value="C:ribonucleoprotein complex"/>
    <property type="evidence" value="ECO:0007669"/>
    <property type="project" value="UniProtKB-KW"/>
</dbReference>
<dbReference type="InterPro" id="IPR022909">
    <property type="entry name" value="Ribosomal_uL10_arc"/>
</dbReference>
<dbReference type="HAMAP" id="MF_00280">
    <property type="entry name" value="Ribosomal_uL10_arch"/>
    <property type="match status" value="1"/>
</dbReference>